<dbReference type="AlphaFoldDB" id="U9T2N5"/>
<proteinExistence type="predicted"/>
<accession>U9T2N5</accession>
<evidence type="ECO:0000313" key="1">
    <source>
        <dbReference type="EMBL" id="ESA02420.1"/>
    </source>
</evidence>
<reference evidence="1" key="1">
    <citation type="submission" date="2013-07" db="EMBL/GenBank/DDBJ databases">
        <title>The genome of an arbuscular mycorrhizal fungus provides insights into the evolution of the oldest plant symbiosis.</title>
        <authorList>
            <consortium name="DOE Joint Genome Institute"/>
            <person name="Tisserant E."/>
            <person name="Malbreil M."/>
            <person name="Kuo A."/>
            <person name="Kohler A."/>
            <person name="Symeonidi A."/>
            <person name="Balestrini R."/>
            <person name="Charron P."/>
            <person name="Duensing N."/>
            <person name="Frei-dit-Frey N."/>
            <person name="Gianinazzi-Pearson V."/>
            <person name="Gilbert B."/>
            <person name="Handa Y."/>
            <person name="Hijri M."/>
            <person name="Kaul R."/>
            <person name="Kawaguchi M."/>
            <person name="Krajinski F."/>
            <person name="Lammers P."/>
            <person name="Lapierre D."/>
            <person name="Masclaux F.G."/>
            <person name="Murat C."/>
            <person name="Morin E."/>
            <person name="Ndikumana S."/>
            <person name="Pagni M."/>
            <person name="Petitpierre D."/>
            <person name="Requena N."/>
            <person name="Rosikiewicz P."/>
            <person name="Riley R."/>
            <person name="Saito K."/>
            <person name="San Clemente H."/>
            <person name="Shapiro H."/>
            <person name="van Tuinen D."/>
            <person name="Becard G."/>
            <person name="Bonfante P."/>
            <person name="Paszkowski U."/>
            <person name="Shachar-Hill Y."/>
            <person name="Young J.P."/>
            <person name="Sanders I.R."/>
            <person name="Henrissat B."/>
            <person name="Rensing S.A."/>
            <person name="Grigoriev I.V."/>
            <person name="Corradi N."/>
            <person name="Roux C."/>
            <person name="Martin F."/>
        </authorList>
    </citation>
    <scope>NUCLEOTIDE SEQUENCE</scope>
    <source>
        <strain evidence="1">DAOM 197198</strain>
    </source>
</reference>
<gene>
    <name evidence="1" type="ORF">GLOINDRAFT_6541</name>
</gene>
<organism evidence="1">
    <name type="scientific">Rhizophagus irregularis (strain DAOM 181602 / DAOM 197198 / MUCL 43194)</name>
    <name type="common">Arbuscular mycorrhizal fungus</name>
    <name type="synonym">Glomus intraradices</name>
    <dbReference type="NCBI Taxonomy" id="747089"/>
    <lineage>
        <taxon>Eukaryota</taxon>
        <taxon>Fungi</taxon>
        <taxon>Fungi incertae sedis</taxon>
        <taxon>Mucoromycota</taxon>
        <taxon>Glomeromycotina</taxon>
        <taxon>Glomeromycetes</taxon>
        <taxon>Glomerales</taxon>
        <taxon>Glomeraceae</taxon>
        <taxon>Rhizophagus</taxon>
    </lineage>
</organism>
<name>U9T2N5_RHIID</name>
<dbReference type="EMBL" id="KI295738">
    <property type="protein sequence ID" value="ESA02420.1"/>
    <property type="molecule type" value="Genomic_DNA"/>
</dbReference>
<protein>
    <submittedName>
        <fullName evidence="1">Uncharacterized protein</fullName>
    </submittedName>
</protein>
<sequence>MPKTLNGFNGQKLLFEEENELIFEEIKLLHTPNNAINHSLVKFGEFIKGSLDSLHEQFGYFPYLETFGNIFKS</sequence>
<dbReference type="HOGENOM" id="CLU_2706130_0_0_1"/>